<gene>
    <name evidence="6" type="ORF">GCM10017786_32460</name>
</gene>
<dbReference type="EMBL" id="BNAU01000003">
    <property type="protein sequence ID" value="GHE97273.1"/>
    <property type="molecule type" value="Genomic_DNA"/>
</dbReference>
<evidence type="ECO:0000313" key="6">
    <source>
        <dbReference type="EMBL" id="GHE97273.1"/>
    </source>
</evidence>
<evidence type="ECO:0000256" key="1">
    <source>
        <dbReference type="ARBA" id="ARBA00010164"/>
    </source>
</evidence>
<dbReference type="PANTHER" id="PTHR37419">
    <property type="entry name" value="SERINE/THREONINE-PROTEIN KINASE TOXIN HIPA"/>
    <property type="match status" value="1"/>
</dbReference>
<comment type="caution">
    <text evidence="6">The sequence shown here is derived from an EMBL/GenBank/DDBJ whole genome shotgun (WGS) entry which is preliminary data.</text>
</comment>
<dbReference type="InterPro" id="IPR017508">
    <property type="entry name" value="HipA_N1"/>
</dbReference>
<evidence type="ECO:0000256" key="3">
    <source>
        <dbReference type="ARBA" id="ARBA00022777"/>
    </source>
</evidence>
<evidence type="ECO:0000313" key="7">
    <source>
        <dbReference type="Proteomes" id="UP000605897"/>
    </source>
</evidence>
<feature type="domain" description="HipA-like C-terminal" evidence="4">
    <location>
        <begin position="145"/>
        <end position="387"/>
    </location>
</feature>
<dbReference type="Pfam" id="PF07804">
    <property type="entry name" value="HipA_C"/>
    <property type="match status" value="1"/>
</dbReference>
<dbReference type="InterPro" id="IPR012893">
    <property type="entry name" value="HipA-like_C"/>
</dbReference>
<comment type="similarity">
    <text evidence="1">Belongs to the HipA Ser/Thr kinase family.</text>
</comment>
<dbReference type="RefSeq" id="WP_191245364.1">
    <property type="nucleotide sequence ID" value="NZ_BNAU01000003.1"/>
</dbReference>
<keyword evidence="3" id="KW-0418">Kinase</keyword>
<dbReference type="PANTHER" id="PTHR37419:SF1">
    <property type="entry name" value="SERINE_THREONINE-PROTEIN KINASE TOXIN HIPA"/>
    <property type="match status" value="1"/>
</dbReference>
<feature type="domain" description="HipA N-terminal subdomain 1" evidence="5">
    <location>
        <begin position="23"/>
        <end position="114"/>
    </location>
</feature>
<dbReference type="Gene3D" id="1.10.1070.20">
    <property type="match status" value="1"/>
</dbReference>
<sequence length="416" mass="45943">MTIKDGQALLIQLQRPGGEWVDVGLLKNNFSNNWFEFVPGYWEQESRPVLGQVFEEHGRDWRPNAHVALPRWFSHLLPEGRLRSAVSEAAHVNSVREFELLRRLGPTDLQGAIRAIAAVADGLSYEVPSLIPEDSVDDENPLLKFSLAGAQLKYSVFADGRGLTIPAKGVAGNVIAKLPDGRPGFDGVPEAELGALELARAAGINTSEAELVRLQQIENLEKWVEWVGDRPVLAVKRFDRSEGGLRVHMEELAQVLDIPTARDGAKYTSNFETVAQYVAGLAGVDAVAAVIDRLVLNVLVGNGDAHLKNWAFQYLDGKNPSLSPLYDVLPTVLYVANDDMGLKLNKSRSFTSVSVRSFDQLGRRTGFGVAEAREQARSAVERVRSNWSGLSEYLTHENYRRLTVRLNELPLAQLAE</sequence>
<organism evidence="6 7">
    <name type="scientific">Amycolatopsis deserti</name>
    <dbReference type="NCBI Taxonomy" id="185696"/>
    <lineage>
        <taxon>Bacteria</taxon>
        <taxon>Bacillati</taxon>
        <taxon>Actinomycetota</taxon>
        <taxon>Actinomycetes</taxon>
        <taxon>Pseudonocardiales</taxon>
        <taxon>Pseudonocardiaceae</taxon>
        <taxon>Amycolatopsis</taxon>
    </lineage>
</organism>
<protein>
    <submittedName>
        <fullName evidence="6">Toxin HipA</fullName>
    </submittedName>
</protein>
<dbReference type="Pfam" id="PF13657">
    <property type="entry name" value="Couple_hipA"/>
    <property type="match status" value="1"/>
</dbReference>
<keyword evidence="2" id="KW-0808">Transferase</keyword>
<evidence type="ECO:0000259" key="4">
    <source>
        <dbReference type="Pfam" id="PF07804"/>
    </source>
</evidence>
<name>A0ABQ3IYS7_9PSEU</name>
<dbReference type="InterPro" id="IPR052028">
    <property type="entry name" value="HipA_Ser/Thr_kinase"/>
</dbReference>
<proteinExistence type="inferred from homology"/>
<dbReference type="Proteomes" id="UP000605897">
    <property type="component" value="Unassembled WGS sequence"/>
</dbReference>
<keyword evidence="7" id="KW-1185">Reference proteome</keyword>
<accession>A0ABQ3IYS7</accession>
<evidence type="ECO:0000259" key="5">
    <source>
        <dbReference type="Pfam" id="PF13657"/>
    </source>
</evidence>
<evidence type="ECO:0000256" key="2">
    <source>
        <dbReference type="ARBA" id="ARBA00022679"/>
    </source>
</evidence>
<reference evidence="7" key="1">
    <citation type="journal article" date="2019" name="Int. J. Syst. Evol. Microbiol.">
        <title>The Global Catalogue of Microorganisms (GCM) 10K type strain sequencing project: providing services to taxonomists for standard genome sequencing and annotation.</title>
        <authorList>
            <consortium name="The Broad Institute Genomics Platform"/>
            <consortium name="The Broad Institute Genome Sequencing Center for Infectious Disease"/>
            <person name="Wu L."/>
            <person name="Ma J."/>
        </authorList>
    </citation>
    <scope>NUCLEOTIDE SEQUENCE [LARGE SCALE GENOMIC DNA]</scope>
    <source>
        <strain evidence="7">CGMCC 4.7677</strain>
    </source>
</reference>